<dbReference type="RefSeq" id="YP_009800708.1">
    <property type="nucleotide sequence ID" value="NC_047958.1"/>
</dbReference>
<name>A0A2S1GN85_9CAUD</name>
<protein>
    <submittedName>
        <fullName evidence="2">Uncharacterized protein</fullName>
    </submittedName>
</protein>
<organism evidence="2 3">
    <name type="scientific">Burkholderia phage vB_BmuP_KL4</name>
    <dbReference type="NCBI Taxonomy" id="2115967"/>
    <lineage>
        <taxon>Viruses</taxon>
        <taxon>Duplodnaviria</taxon>
        <taxon>Heunggongvirae</taxon>
        <taxon>Uroviricota</taxon>
        <taxon>Caudoviricetes</taxon>
        <taxon>Kelquatrovirus</taxon>
        <taxon>Kelquatrovirus KL4</taxon>
    </lineage>
</organism>
<keyword evidence="1" id="KW-0472">Membrane</keyword>
<dbReference type="Proteomes" id="UP000246280">
    <property type="component" value="Segment"/>
</dbReference>
<proteinExistence type="predicted"/>
<keyword evidence="3" id="KW-1185">Reference proteome</keyword>
<keyword evidence="1" id="KW-0812">Transmembrane</keyword>
<dbReference type="KEGG" id="vg:54991211"/>
<accession>A0A2S1GN85</accession>
<evidence type="ECO:0000313" key="3">
    <source>
        <dbReference type="Proteomes" id="UP000246280"/>
    </source>
</evidence>
<dbReference type="EMBL" id="MH128984">
    <property type="protein sequence ID" value="AWD90848.1"/>
    <property type="molecule type" value="Genomic_DNA"/>
</dbReference>
<reference evidence="2 3" key="1">
    <citation type="submission" date="2018-03" db="EMBL/GenBank/DDBJ databases">
        <authorList>
            <person name="Keele B.F."/>
        </authorList>
    </citation>
    <scope>NUCLEOTIDE SEQUENCE [LARGE SCALE GENOMIC DNA]</scope>
</reference>
<evidence type="ECO:0000313" key="2">
    <source>
        <dbReference type="EMBL" id="AWD90848.1"/>
    </source>
</evidence>
<reference evidence="2 3" key="2">
    <citation type="submission" date="2018-05" db="EMBL/GenBank/DDBJ databases">
        <title>Lysogenic conversion of Stenotrophomonas maltophilia by temperate phage DLP4.</title>
        <authorList>
            <person name="Dennis J."/>
            <person name="Stothard P."/>
        </authorList>
    </citation>
    <scope>NUCLEOTIDE SEQUENCE [LARGE SCALE GENOMIC DNA]</scope>
</reference>
<keyword evidence="1" id="KW-1133">Transmembrane helix</keyword>
<feature type="transmembrane region" description="Helical" evidence="1">
    <location>
        <begin position="6"/>
        <end position="25"/>
    </location>
</feature>
<sequence length="33" mass="3636">MHTAYFTLGLLTGIFFAGVVCLFALEHGKRNAH</sequence>
<evidence type="ECO:0000256" key="1">
    <source>
        <dbReference type="SAM" id="Phobius"/>
    </source>
</evidence>
<dbReference type="GeneID" id="54991211"/>